<evidence type="ECO:0000256" key="1">
    <source>
        <dbReference type="ARBA" id="ARBA00009481"/>
    </source>
</evidence>
<evidence type="ECO:0000313" key="15">
    <source>
        <dbReference type="EMBL" id="JAU06442.1"/>
    </source>
</evidence>
<evidence type="ECO:0000256" key="7">
    <source>
        <dbReference type="ARBA" id="ARBA00022946"/>
    </source>
</evidence>
<keyword evidence="6" id="KW-1002">Plastid outer membrane</keyword>
<dbReference type="Pfam" id="PF00534">
    <property type="entry name" value="Glycos_transf_1"/>
    <property type="match status" value="1"/>
</dbReference>
<dbReference type="PANTHER" id="PTHR46132">
    <property type="entry name" value="DIGALACTOSYLDIACYLGLYCEROL SYNTHASE 2, CHLOROPLASTIC"/>
    <property type="match status" value="1"/>
</dbReference>
<dbReference type="Gene3D" id="3.40.50.2000">
    <property type="entry name" value="Glycogen Phosphorylase B"/>
    <property type="match status" value="1"/>
</dbReference>
<proteinExistence type="inferred from homology"/>
<evidence type="ECO:0000256" key="12">
    <source>
        <dbReference type="ARBA" id="ARBA00071595"/>
    </source>
</evidence>
<feature type="region of interest" description="Disordered" evidence="13">
    <location>
        <begin position="1"/>
        <end position="20"/>
    </location>
</feature>
<evidence type="ECO:0000256" key="9">
    <source>
        <dbReference type="ARBA" id="ARBA00024013"/>
    </source>
</evidence>
<evidence type="ECO:0000256" key="8">
    <source>
        <dbReference type="ARBA" id="ARBA00023136"/>
    </source>
</evidence>
<evidence type="ECO:0000256" key="5">
    <source>
        <dbReference type="ARBA" id="ARBA00022679"/>
    </source>
</evidence>
<keyword evidence="3" id="KW-0934">Plastid</keyword>
<dbReference type="GO" id="GO:0009707">
    <property type="term" value="C:chloroplast outer membrane"/>
    <property type="evidence" value="ECO:0007669"/>
    <property type="project" value="UniProtKB-SubCell"/>
</dbReference>
<keyword evidence="8" id="KW-0472">Membrane</keyword>
<dbReference type="InterPro" id="IPR001296">
    <property type="entry name" value="Glyco_trans_1"/>
</dbReference>
<dbReference type="EC" id="2.4.1.241" evidence="10"/>
<evidence type="ECO:0000256" key="4">
    <source>
        <dbReference type="ARBA" id="ARBA00022676"/>
    </source>
</evidence>
<dbReference type="InterPro" id="IPR044525">
    <property type="entry name" value="DGDG1/2"/>
</dbReference>
<sequence length="813" mass="92303">MVKESHAPPSSTSTMTGMASASSSSSSLSMTLSSTNALSFLSKGWREVRDSADADLQLMRDRANSVKNLASTFDREIENFLNNSARSAFSAGSPSALSFSSEIGIMKKLQPKISEFRRVYSAPEISRKVMERWGPARAKLGIDLSAIKKAIVSEMELNERQGVLEMGRMRRRRNSDRVRFTEFCAETEREGEANFGDWEPIRSLKTRFKEFEKRSSLEILSGFKNSEFVEKLKTSFKSIYKETDEAKDVPPLDVPELLACLVRQSEPFLDQIGVRKDMCDRIVETLCKSKSQHLWRLPSAQASELVESENHVDDLDMRIASVLQSTGHHYDGGFWTDFLKPETPESKRHVAIVTTASLPWMTGTAVNPLFRAAYLAKSAKQSVTLLVPWLCESDQELVYPNNLTFSSPEEQESYIRKWLEERIGFKADFKISFYPGKFSKERRSIFPAGDTSQFISSKDADIAILEEPEHLNWYHHGKRWTDKFNHVVGIVHTNYLEYIKREKHGALQAFFVNHVNNWVTRAYCDKVLRLSGATQELPKSVVCNVHGVNPKFLVIGEKIAEERSRGEVAFSKGAYFLGKMVWAKGYRELIDLMAKHKSDLGSFNLDVYGNGEDAVEVQRAAQKHDLNLNFLKGRDHADDSLHKYKVFINPSISDVLCTATAEALAMGKFVVCADHPSNEFFRSFPNCLTYKTSEDFVNKVKEAMSKEPLPLTPEQMYNLSWDAATQRFMEYSDLDKILSDGDGERRRMRKSRSVPSFNEVIDGGLAFTHYILTGNDFLRLCSGATPRTKDYDKQHCKDLNLVPPHVHKPIFGW</sequence>
<gene>
    <name evidence="15" type="ORF">GA_TR17417_c0_g1_i1_g.55697</name>
</gene>
<protein>
    <recommendedName>
        <fullName evidence="12">Digalactosyldiacylglycerol synthase 1, chloroplastic</fullName>
        <ecNumber evidence="10">2.4.1.241</ecNumber>
    </recommendedName>
</protein>
<evidence type="ECO:0000259" key="14">
    <source>
        <dbReference type="Pfam" id="PF00534"/>
    </source>
</evidence>
<keyword evidence="4" id="KW-0328">Glycosyltransferase</keyword>
<dbReference type="FunFam" id="3.40.50.2000:FF:000218">
    <property type="entry name" value="Digalactosyldiacylglycerol synthase 1, chloroplastic-like"/>
    <property type="match status" value="1"/>
</dbReference>
<reference evidence="15" key="1">
    <citation type="submission" date="2016-07" db="EMBL/GenBank/DDBJ databases">
        <title>De novo transcriptome assembly of four accessions of the metal hyperaccumulator plant Noccaea caerulescens.</title>
        <authorList>
            <person name="Blande D."/>
            <person name="Halimaa P."/>
            <person name="Tervahauta A.I."/>
            <person name="Aarts M.G."/>
            <person name="Karenlampi S.O."/>
        </authorList>
    </citation>
    <scope>NUCLEOTIDE SEQUENCE</scope>
</reference>
<evidence type="ECO:0000256" key="3">
    <source>
        <dbReference type="ARBA" id="ARBA00022640"/>
    </source>
</evidence>
<dbReference type="PANTHER" id="PTHR46132:SF6">
    <property type="entry name" value="DIGALACTOSYLDIACYLGLYCEROL SYNTHASE 1, CHLOROPLASTIC"/>
    <property type="match status" value="1"/>
</dbReference>
<feature type="compositionally biased region" description="Low complexity" evidence="13">
    <location>
        <begin position="10"/>
        <end position="20"/>
    </location>
</feature>
<dbReference type="CDD" id="cd01635">
    <property type="entry name" value="Glycosyltransferase_GTB-type"/>
    <property type="match status" value="1"/>
</dbReference>
<dbReference type="SUPFAM" id="SSF53756">
    <property type="entry name" value="UDP-Glycosyltransferase/glycogen phosphorylase"/>
    <property type="match status" value="1"/>
</dbReference>
<evidence type="ECO:0000256" key="6">
    <source>
        <dbReference type="ARBA" id="ARBA00022805"/>
    </source>
</evidence>
<evidence type="ECO:0000256" key="2">
    <source>
        <dbReference type="ARBA" id="ARBA00022528"/>
    </source>
</evidence>
<keyword evidence="5" id="KW-0808">Transferase</keyword>
<dbReference type="GO" id="GO:0046481">
    <property type="term" value="F:digalactosyldiacylglycerol synthase activity"/>
    <property type="evidence" value="ECO:0007669"/>
    <property type="project" value="UniProtKB-EC"/>
</dbReference>
<comment type="subcellular location">
    <subcellularLocation>
        <location evidence="9">Plastid</location>
        <location evidence="9">Chloroplast outer membrane</location>
    </subcellularLocation>
</comment>
<dbReference type="EMBL" id="GEVI01025878">
    <property type="protein sequence ID" value="JAU06442.1"/>
    <property type="molecule type" value="Transcribed_RNA"/>
</dbReference>
<evidence type="ECO:0000256" key="11">
    <source>
        <dbReference type="ARBA" id="ARBA00048651"/>
    </source>
</evidence>
<keyword evidence="2" id="KW-0150">Chloroplast</keyword>
<accession>A0A1J3CF84</accession>
<dbReference type="AlphaFoldDB" id="A0A1J3CF84"/>
<organism evidence="15">
    <name type="scientific">Noccaea caerulescens</name>
    <name type="common">Alpine penny-cress</name>
    <name type="synonym">Thlaspi caerulescens</name>
    <dbReference type="NCBI Taxonomy" id="107243"/>
    <lineage>
        <taxon>Eukaryota</taxon>
        <taxon>Viridiplantae</taxon>
        <taxon>Streptophyta</taxon>
        <taxon>Embryophyta</taxon>
        <taxon>Tracheophyta</taxon>
        <taxon>Spermatophyta</taxon>
        <taxon>Magnoliopsida</taxon>
        <taxon>eudicotyledons</taxon>
        <taxon>Gunneridae</taxon>
        <taxon>Pentapetalae</taxon>
        <taxon>rosids</taxon>
        <taxon>malvids</taxon>
        <taxon>Brassicales</taxon>
        <taxon>Brassicaceae</taxon>
        <taxon>Coluteocarpeae</taxon>
        <taxon>Noccaea</taxon>
    </lineage>
</organism>
<dbReference type="FunFam" id="3.40.50.2000:FF:000325">
    <property type="entry name" value="Digalactosyldiacylglycerol synthase 1, chloroplastic"/>
    <property type="match status" value="1"/>
</dbReference>
<comment type="catalytic activity">
    <reaction evidence="11">
        <text>a 1,2-diacyl-3-O-(beta-D-galactosyl)-sn-glycerol + UDP-alpha-D-galactose = a 1,2-diacyl-3-O-[alpha-D-galactosyl-(1-&gt;6)-beta-D-galactosyl]-sn-glycerol + UDP + H(+)</text>
        <dbReference type="Rhea" id="RHEA:10520"/>
        <dbReference type="ChEBI" id="CHEBI:15378"/>
        <dbReference type="ChEBI" id="CHEBI:17615"/>
        <dbReference type="ChEBI" id="CHEBI:28396"/>
        <dbReference type="ChEBI" id="CHEBI:58223"/>
        <dbReference type="ChEBI" id="CHEBI:66914"/>
        <dbReference type="EC" id="2.4.1.241"/>
    </reaction>
</comment>
<keyword evidence="7" id="KW-0809">Transit peptide</keyword>
<evidence type="ECO:0000256" key="13">
    <source>
        <dbReference type="SAM" id="MobiDB-lite"/>
    </source>
</evidence>
<comment type="similarity">
    <text evidence="1">Belongs to the glycosyltransferase group 1 family. Glycosyltransferase 4 subfamily.</text>
</comment>
<name>A0A1J3CF84_NOCCA</name>
<dbReference type="GO" id="GO:0019375">
    <property type="term" value="P:galactolipid biosynthetic process"/>
    <property type="evidence" value="ECO:0007669"/>
    <property type="project" value="TreeGrafter"/>
</dbReference>
<feature type="domain" description="Glycosyl transferase family 1" evidence="14">
    <location>
        <begin position="574"/>
        <end position="709"/>
    </location>
</feature>
<evidence type="ECO:0000256" key="10">
    <source>
        <dbReference type="ARBA" id="ARBA00024055"/>
    </source>
</evidence>